<dbReference type="InterPro" id="IPR029057">
    <property type="entry name" value="PRTase-like"/>
</dbReference>
<protein>
    <recommendedName>
        <fullName evidence="4">Bifunctional protein PyrR</fullName>
    </recommendedName>
    <domain>
        <recommendedName>
            <fullName evidence="4">Pyrimidine operon regulatory protein</fullName>
        </recommendedName>
    </domain>
    <domain>
        <recommendedName>
            <fullName evidence="4">Uracil phosphoribosyltransferase</fullName>
            <shortName evidence="4">UPRTase</shortName>
            <ecNumber evidence="4">2.4.2.9</ecNumber>
        </recommendedName>
    </domain>
</protein>
<gene>
    <name evidence="4" type="primary">pyrR</name>
    <name evidence="6" type="ORF">BK816_04335</name>
</gene>
<evidence type="ECO:0000313" key="6">
    <source>
        <dbReference type="EMBL" id="AOZ72619.1"/>
    </source>
</evidence>
<dbReference type="FunFam" id="3.40.50.2020:FF:000020">
    <property type="entry name" value="Bifunctional protein PyrR"/>
    <property type="match status" value="1"/>
</dbReference>
<dbReference type="SUPFAM" id="SSF53271">
    <property type="entry name" value="PRTase-like"/>
    <property type="match status" value="1"/>
</dbReference>
<dbReference type="EMBL" id="CP017812">
    <property type="protein sequence ID" value="AOZ72619.1"/>
    <property type="molecule type" value="Genomic_DNA"/>
</dbReference>
<dbReference type="GO" id="GO:0004845">
    <property type="term" value="F:uracil phosphoribosyltransferase activity"/>
    <property type="evidence" value="ECO:0007669"/>
    <property type="project" value="UniProtKB-UniRule"/>
</dbReference>
<feature type="short sequence motif" description="PRPP-binding" evidence="4">
    <location>
        <begin position="98"/>
        <end position="110"/>
    </location>
</feature>
<evidence type="ECO:0000256" key="2">
    <source>
        <dbReference type="ARBA" id="ARBA00023015"/>
    </source>
</evidence>
<keyword evidence="7" id="KW-1185">Reference proteome</keyword>
<dbReference type="EC" id="2.4.2.9" evidence="4"/>
<dbReference type="HAMAP" id="MF_01219">
    <property type="entry name" value="PyrR"/>
    <property type="match status" value="1"/>
</dbReference>
<comment type="function">
    <text evidence="4">Also displays a weak uracil phosphoribosyltransferase activity which is not physiologically significant.</text>
</comment>
<feature type="domain" description="Phosphoribosyltransferase" evidence="5">
    <location>
        <begin position="16"/>
        <end position="147"/>
    </location>
</feature>
<evidence type="ECO:0000256" key="1">
    <source>
        <dbReference type="ARBA" id="ARBA00005565"/>
    </source>
</evidence>
<comment type="similarity">
    <text evidence="1 4">Belongs to the purine/pyrimidine phosphoribosyltransferase family. PyrR subfamily.</text>
</comment>
<name>A0A1D9MKA9_9ACTO</name>
<dbReference type="STRING" id="1912795.BK816_04335"/>
<organism evidence="6 7">
    <name type="scientific">Boudabousia tangfeifanii</name>
    <dbReference type="NCBI Taxonomy" id="1912795"/>
    <lineage>
        <taxon>Bacteria</taxon>
        <taxon>Bacillati</taxon>
        <taxon>Actinomycetota</taxon>
        <taxon>Actinomycetes</taxon>
        <taxon>Actinomycetales</taxon>
        <taxon>Actinomycetaceae</taxon>
        <taxon>Boudabousia</taxon>
    </lineage>
</organism>
<dbReference type="PANTHER" id="PTHR11608">
    <property type="entry name" value="BIFUNCTIONAL PROTEIN PYRR"/>
    <property type="match status" value="1"/>
</dbReference>
<comment type="function">
    <text evidence="4">Regulates the transcription of the pyrimidine nucleotide (pyr) operon in response to exogenous pyrimidines.</text>
</comment>
<evidence type="ECO:0000256" key="3">
    <source>
        <dbReference type="ARBA" id="ARBA00023163"/>
    </source>
</evidence>
<dbReference type="Pfam" id="PF00156">
    <property type="entry name" value="Pribosyltran"/>
    <property type="match status" value="1"/>
</dbReference>
<accession>A0A1D9MKA9</accession>
<evidence type="ECO:0000313" key="7">
    <source>
        <dbReference type="Proteomes" id="UP000176288"/>
    </source>
</evidence>
<keyword evidence="2 4" id="KW-0805">Transcription regulation</keyword>
<comment type="catalytic activity">
    <reaction evidence="4">
        <text>UMP + diphosphate = 5-phospho-alpha-D-ribose 1-diphosphate + uracil</text>
        <dbReference type="Rhea" id="RHEA:13017"/>
        <dbReference type="ChEBI" id="CHEBI:17568"/>
        <dbReference type="ChEBI" id="CHEBI:33019"/>
        <dbReference type="ChEBI" id="CHEBI:57865"/>
        <dbReference type="ChEBI" id="CHEBI:58017"/>
        <dbReference type="EC" id="2.4.2.9"/>
    </reaction>
</comment>
<dbReference type="GO" id="GO:0006355">
    <property type="term" value="P:regulation of DNA-templated transcription"/>
    <property type="evidence" value="ECO:0007669"/>
    <property type="project" value="UniProtKB-UniRule"/>
</dbReference>
<dbReference type="OrthoDB" id="9802227at2"/>
<evidence type="ECO:0000259" key="5">
    <source>
        <dbReference type="Pfam" id="PF00156"/>
    </source>
</evidence>
<dbReference type="InterPro" id="IPR023050">
    <property type="entry name" value="PyrR"/>
</dbReference>
<dbReference type="AlphaFoldDB" id="A0A1D9MKA9"/>
<dbReference type="InterPro" id="IPR050137">
    <property type="entry name" value="PyrR_bifunctional"/>
</dbReference>
<dbReference type="Gene3D" id="3.40.50.2020">
    <property type="match status" value="1"/>
</dbReference>
<keyword evidence="3 4" id="KW-0804">Transcription</keyword>
<dbReference type="KEGG" id="avu:BK816_04335"/>
<sequence>MAPLGRRVLGEEDIRRSLKRISYQIIEKNRGAEKVVLMGIHTRGVHLAKRIAQNLAEQGENVPAGALDISGFRDDRDQADRSHGTTTLPEGGIDDCKVVLVDDVLYTGRTVRAALDALSVLGRPSAVQLAVLVDRGHRELPIRADFVGKNLPTARSETVAIKLEEIDSTDGVFIIGGQA</sequence>
<dbReference type="PANTHER" id="PTHR11608:SF0">
    <property type="entry name" value="BIFUNCTIONAL PROTEIN PYRR"/>
    <property type="match status" value="1"/>
</dbReference>
<keyword evidence="4 6" id="KW-0328">Glycosyltransferase</keyword>
<dbReference type="CDD" id="cd06223">
    <property type="entry name" value="PRTases_typeI"/>
    <property type="match status" value="1"/>
</dbReference>
<evidence type="ECO:0000256" key="4">
    <source>
        <dbReference type="HAMAP-Rule" id="MF_01219"/>
    </source>
</evidence>
<reference evidence="6 7" key="1">
    <citation type="submission" date="2016-10" db="EMBL/GenBank/DDBJ databases">
        <title>Actinomyces aegypiusis sp. nov., isolated from the Aegypius monachus in Qinghai Tibet Plateau China.</title>
        <authorList>
            <person name="Wang Y."/>
        </authorList>
    </citation>
    <scope>NUCLEOTIDE SEQUENCE [LARGE SCALE GENOMIC DNA]</scope>
    <source>
        <strain evidence="6 7">VUL4_3</strain>
    </source>
</reference>
<dbReference type="RefSeq" id="WP_071164085.1">
    <property type="nucleotide sequence ID" value="NZ_CP017812.1"/>
</dbReference>
<keyword evidence="4 6" id="KW-0808">Transferase</keyword>
<proteinExistence type="inferred from homology"/>
<dbReference type="NCBIfam" id="NF003547">
    <property type="entry name" value="PRK05205.1-3"/>
    <property type="match status" value="1"/>
</dbReference>
<dbReference type="InterPro" id="IPR000836">
    <property type="entry name" value="PRTase_dom"/>
</dbReference>
<dbReference type="Proteomes" id="UP000176288">
    <property type="component" value="Chromosome"/>
</dbReference>
<dbReference type="NCBIfam" id="NF003549">
    <property type="entry name" value="PRK05205.1-5"/>
    <property type="match status" value="1"/>
</dbReference>